<dbReference type="InterPro" id="IPR001254">
    <property type="entry name" value="Trypsin_dom"/>
</dbReference>
<dbReference type="EC" id="3.4.21.46" evidence="3"/>
<evidence type="ECO:0000256" key="7">
    <source>
        <dbReference type="ARBA" id="ARBA00023145"/>
    </source>
</evidence>
<feature type="compositionally biased region" description="Pro residues" evidence="13">
    <location>
        <begin position="71"/>
        <end position="97"/>
    </location>
</feature>
<keyword evidence="8" id="KW-1015">Disulfide bond</keyword>
<evidence type="ECO:0000256" key="1">
    <source>
        <dbReference type="ARBA" id="ARBA00000303"/>
    </source>
</evidence>
<feature type="compositionally biased region" description="Pro residues" evidence="13">
    <location>
        <begin position="126"/>
        <end position="138"/>
    </location>
</feature>
<protein>
    <recommendedName>
        <fullName evidence="4">Complement factor D</fullName>
        <ecNumber evidence="3">3.4.21.46</ecNumber>
    </recommendedName>
    <alternativeName>
        <fullName evidence="10">Adipsin</fullName>
    </alternativeName>
    <alternativeName>
        <fullName evidence="11">C3 convertase activator</fullName>
    </alternativeName>
    <alternativeName>
        <fullName evidence="9">Properdin factor D</fullName>
    </alternativeName>
</protein>
<dbReference type="Ensembl" id="ENSFCTT00005078799.1">
    <property type="protein sequence ID" value="ENSFCTP00005055027.1"/>
    <property type="gene ID" value="ENSFCTG00005027903.1"/>
</dbReference>
<evidence type="ECO:0000256" key="2">
    <source>
        <dbReference type="ARBA" id="ARBA00004613"/>
    </source>
</evidence>
<proteinExistence type="predicted"/>
<evidence type="ECO:0000256" key="13">
    <source>
        <dbReference type="SAM" id="MobiDB-lite"/>
    </source>
</evidence>
<evidence type="ECO:0000256" key="6">
    <source>
        <dbReference type="ARBA" id="ARBA00022729"/>
    </source>
</evidence>
<evidence type="ECO:0000256" key="11">
    <source>
        <dbReference type="ARBA" id="ARBA00030992"/>
    </source>
</evidence>
<evidence type="ECO:0000256" key="4">
    <source>
        <dbReference type="ARBA" id="ARBA00018673"/>
    </source>
</evidence>
<evidence type="ECO:0000313" key="16">
    <source>
        <dbReference type="Proteomes" id="UP000823872"/>
    </source>
</evidence>
<feature type="compositionally biased region" description="Basic and acidic residues" evidence="13">
    <location>
        <begin position="491"/>
        <end position="515"/>
    </location>
</feature>
<reference evidence="15 16" key="1">
    <citation type="submission" date="2021-02" db="EMBL/GenBank/DDBJ databases">
        <title>Safari Cat Assemblies.</title>
        <authorList>
            <person name="Bredemeyer K.R."/>
            <person name="Murphy W.J."/>
        </authorList>
    </citation>
    <scope>NUCLEOTIDE SEQUENCE [LARGE SCALE GENOMIC DNA]</scope>
</reference>
<comment type="function">
    <text evidence="12">Serine protease that initiates the alternative pathway of the complement system, a cascade of proteins that leads to phagocytosis and breakdown of pathogens and signaling that strengthens the adaptive immune system. In contrast to other complement pathways (classical, lectin and GZMK) that are directly activated by pathogens or antigen-antibody complexes, the alternative complement pathway is initiated by the spontaneous hydrolysis of complement C3. The alternative complement pathway acts as an amplification loop that enhances complement activation by mediating the formation of C3 and C5 convertases. Activated CFD cleaves factor B (CFB) when the latter is complexed with complement C3b, activating the C3 convertase of the alternative pathway.</text>
</comment>
<dbReference type="Pfam" id="PF00089">
    <property type="entry name" value="Trypsin"/>
    <property type="match status" value="1"/>
</dbReference>
<feature type="region of interest" description="Disordered" evidence="13">
    <location>
        <begin position="191"/>
        <end position="219"/>
    </location>
</feature>
<dbReference type="InterPro" id="IPR043504">
    <property type="entry name" value="Peptidase_S1_PA_chymotrypsin"/>
</dbReference>
<evidence type="ECO:0000256" key="10">
    <source>
        <dbReference type="ARBA" id="ARBA00030720"/>
    </source>
</evidence>
<accession>A0ABI8A755</accession>
<dbReference type="Proteomes" id="UP000823872">
    <property type="component" value="Chromosome A2"/>
</dbReference>
<feature type="region of interest" description="Disordered" evidence="13">
    <location>
        <begin position="447"/>
        <end position="543"/>
    </location>
</feature>
<dbReference type="Gene3D" id="2.40.10.10">
    <property type="entry name" value="Trypsin-like serine proteases"/>
    <property type="match status" value="2"/>
</dbReference>
<evidence type="ECO:0000256" key="8">
    <source>
        <dbReference type="ARBA" id="ARBA00023157"/>
    </source>
</evidence>
<reference evidence="15" key="2">
    <citation type="submission" date="2025-08" db="UniProtKB">
        <authorList>
            <consortium name="Ensembl"/>
        </authorList>
    </citation>
    <scope>IDENTIFICATION</scope>
    <source>
        <strain evidence="15">breed Abyssinian</strain>
    </source>
</reference>
<name>A0ABI8A755_FELCA</name>
<evidence type="ECO:0000256" key="5">
    <source>
        <dbReference type="ARBA" id="ARBA00022525"/>
    </source>
</evidence>
<feature type="domain" description="Peptidase S1" evidence="14">
    <location>
        <begin position="162"/>
        <end position="442"/>
    </location>
</feature>
<feature type="compositionally biased region" description="Gly residues" evidence="13">
    <location>
        <begin position="199"/>
        <end position="210"/>
    </location>
</feature>
<feature type="compositionally biased region" description="Low complexity" evidence="13">
    <location>
        <begin position="139"/>
        <end position="149"/>
    </location>
</feature>
<feature type="compositionally biased region" description="Low complexity" evidence="13">
    <location>
        <begin position="455"/>
        <end position="474"/>
    </location>
</feature>
<dbReference type="CDD" id="cd00190">
    <property type="entry name" value="Tryp_SPc"/>
    <property type="match status" value="1"/>
</dbReference>
<comment type="subcellular location">
    <subcellularLocation>
        <location evidence="2">Secreted</location>
    </subcellularLocation>
</comment>
<dbReference type="PROSITE" id="PS50240">
    <property type="entry name" value="TRYPSIN_DOM"/>
    <property type="match status" value="1"/>
</dbReference>
<evidence type="ECO:0000313" key="15">
    <source>
        <dbReference type="Ensembl" id="ENSFCTP00005055027.1"/>
    </source>
</evidence>
<sequence>SLSSHSPSSASSEGQVVGANGRDCWVWSATLSEFAPESPAPSGPGLDSRPAPPPPTRLQAGYPPTGLDSRPAPPSDRTPGLGPPPPPDWTPGLPPPTGLDSRPAPTLLTGLDSRPGLPEGRVGQGGPPPEAHTCPPSPSGAAPGANPGRPRGRVPRAALHGVGAGQRQARVRRLPGVRAVGAERGALRGGLVSVRSQRGAGGGLGRGGRGSHVDPPTPRADGKLQVLLGAHSLSQPEPSKRLYDVLRAVPHPDSRPDTIDHDLLLLQLSEKAELGPAVQPLAWQRLDRDVAAGTLCDVAGWGVVTHTGRRPDRLQQLQLRVLDRATCNHRTYHDGTITQSMMCGESNRRDTCKVGGGRGGGGGGSNRWDTCKVGGRAGGGGGSNRWDTCKVGGAGGATAGTPARWGGRAGGAGGATAGTPARGGVRGLGCGEINRWDTCKVRGRGSLQARLQRSRPGPARRPVPAGRLRGPAGVRGRGRGRGHVGLARVRQPQEARHLHAPGELRGLDRRRDGRGRGRLTRPRGAADRGRAIKHPLLHASCPS</sequence>
<dbReference type="GeneTree" id="ENSGT00940000162255"/>
<keyword evidence="5" id="KW-0964">Secreted</keyword>
<evidence type="ECO:0000256" key="9">
    <source>
        <dbReference type="ARBA" id="ARBA00029950"/>
    </source>
</evidence>
<dbReference type="SMART" id="SM00020">
    <property type="entry name" value="Tryp_SPc"/>
    <property type="match status" value="1"/>
</dbReference>
<reference evidence="15" key="3">
    <citation type="submission" date="2025-09" db="UniProtKB">
        <authorList>
            <consortium name="Ensembl"/>
        </authorList>
    </citation>
    <scope>IDENTIFICATION</scope>
    <source>
        <strain evidence="15">breed Abyssinian</strain>
    </source>
</reference>
<gene>
    <name evidence="15" type="primary">MPP2</name>
</gene>
<feature type="region of interest" description="Disordered" evidence="13">
    <location>
        <begin position="34"/>
        <end position="169"/>
    </location>
</feature>
<comment type="catalytic activity">
    <reaction evidence="1">
        <text>Selective cleavage of Arg-|-Lys bond in complement factor B when in complex with complement subcomponent C3b or with cobra venom factor.</text>
        <dbReference type="EC" id="3.4.21.46"/>
    </reaction>
</comment>
<evidence type="ECO:0000256" key="3">
    <source>
        <dbReference type="ARBA" id="ARBA00011933"/>
    </source>
</evidence>
<dbReference type="PANTHER" id="PTHR24271:SF54">
    <property type="entry name" value="COMPLEMENT FACTOR D"/>
    <property type="match status" value="1"/>
</dbReference>
<keyword evidence="7" id="KW-0865">Zymogen</keyword>
<organism evidence="15 16">
    <name type="scientific">Felis catus</name>
    <name type="common">Cat</name>
    <name type="synonym">Felis silvestris catus</name>
    <dbReference type="NCBI Taxonomy" id="9685"/>
    <lineage>
        <taxon>Eukaryota</taxon>
        <taxon>Metazoa</taxon>
        <taxon>Chordata</taxon>
        <taxon>Craniata</taxon>
        <taxon>Vertebrata</taxon>
        <taxon>Euteleostomi</taxon>
        <taxon>Mammalia</taxon>
        <taxon>Eutheria</taxon>
        <taxon>Laurasiatheria</taxon>
        <taxon>Carnivora</taxon>
        <taxon>Feliformia</taxon>
        <taxon>Felidae</taxon>
        <taxon>Felinae</taxon>
        <taxon>Felis</taxon>
    </lineage>
</organism>
<dbReference type="SUPFAM" id="SSF50494">
    <property type="entry name" value="Trypsin-like serine proteases"/>
    <property type="match status" value="1"/>
</dbReference>
<dbReference type="InterPro" id="IPR009003">
    <property type="entry name" value="Peptidase_S1_PA"/>
</dbReference>
<dbReference type="PANTHER" id="PTHR24271">
    <property type="entry name" value="KALLIKREIN-RELATED"/>
    <property type="match status" value="1"/>
</dbReference>
<evidence type="ECO:0000256" key="12">
    <source>
        <dbReference type="ARBA" id="ARBA00093301"/>
    </source>
</evidence>
<evidence type="ECO:0000259" key="14">
    <source>
        <dbReference type="PROSITE" id="PS50240"/>
    </source>
</evidence>
<keyword evidence="16" id="KW-1185">Reference proteome</keyword>
<keyword evidence="6" id="KW-0732">Signal</keyword>